<dbReference type="Proteomes" id="UP000245168">
    <property type="component" value="Unassembled WGS sequence"/>
</dbReference>
<organism evidence="7 8">
    <name type="scientific">Marinicauda salina</name>
    <dbReference type="NCBI Taxonomy" id="2135793"/>
    <lineage>
        <taxon>Bacteria</taxon>
        <taxon>Pseudomonadati</taxon>
        <taxon>Pseudomonadota</taxon>
        <taxon>Alphaproteobacteria</taxon>
        <taxon>Maricaulales</taxon>
        <taxon>Maricaulaceae</taxon>
        <taxon>Marinicauda</taxon>
    </lineage>
</organism>
<dbReference type="NCBIfam" id="NF003768">
    <property type="entry name" value="PRK05365.1"/>
    <property type="match status" value="1"/>
</dbReference>
<evidence type="ECO:0000256" key="3">
    <source>
        <dbReference type="ARBA" id="ARBA00022857"/>
    </source>
</evidence>
<dbReference type="PANTHER" id="PTHR43543:SF1">
    <property type="entry name" value="MALONIC SEMIALDEHYDE REDUCTASE RUTE-RELATED"/>
    <property type="match status" value="1"/>
</dbReference>
<name>A0A2U2BWF1_9PROT</name>
<feature type="domain" description="Nitroreductase" evidence="6">
    <location>
        <begin position="35"/>
        <end position="171"/>
    </location>
</feature>
<evidence type="ECO:0000256" key="4">
    <source>
        <dbReference type="ARBA" id="ARBA00023002"/>
    </source>
</evidence>
<dbReference type="RefSeq" id="WP_109251607.1">
    <property type="nucleotide sequence ID" value="NZ_QEXV01000001.1"/>
</dbReference>
<dbReference type="InterPro" id="IPR023936">
    <property type="entry name" value="RutE-like"/>
</dbReference>
<dbReference type="EMBL" id="QEXV01000001">
    <property type="protein sequence ID" value="PWE18332.1"/>
    <property type="molecule type" value="Genomic_DNA"/>
</dbReference>
<dbReference type="Pfam" id="PF00881">
    <property type="entry name" value="Nitroreductase"/>
    <property type="match status" value="1"/>
</dbReference>
<evidence type="ECO:0000256" key="1">
    <source>
        <dbReference type="ARBA" id="ARBA00022630"/>
    </source>
</evidence>
<accession>A0A2U2BWF1</accession>
<gene>
    <name evidence="7" type="ORF">DDZ18_01625</name>
</gene>
<dbReference type="InterPro" id="IPR029479">
    <property type="entry name" value="Nitroreductase"/>
</dbReference>
<keyword evidence="4 5" id="KW-0560">Oxidoreductase</keyword>
<evidence type="ECO:0000256" key="5">
    <source>
        <dbReference type="HAMAP-Rule" id="MF_01204"/>
    </source>
</evidence>
<keyword evidence="3 5" id="KW-0521">NADP</keyword>
<dbReference type="GO" id="GO:0016491">
    <property type="term" value="F:oxidoreductase activity"/>
    <property type="evidence" value="ECO:0007669"/>
    <property type="project" value="UniProtKB-UniRule"/>
</dbReference>
<dbReference type="EC" id="1.-.-.-" evidence="5"/>
<protein>
    <recommendedName>
        <fullName evidence="5">Putative NADH dehydrogenase/NAD(P)H nitroreductase DDZ18_01625</fullName>
        <ecNumber evidence="5">1.-.-.-</ecNumber>
    </recommendedName>
</protein>
<comment type="caution">
    <text evidence="7">The sequence shown here is derived from an EMBL/GenBank/DDBJ whole genome shotgun (WGS) entry which is preliminary data.</text>
</comment>
<dbReference type="Gene3D" id="3.40.109.10">
    <property type="entry name" value="NADH Oxidase"/>
    <property type="match status" value="1"/>
</dbReference>
<evidence type="ECO:0000313" key="7">
    <source>
        <dbReference type="EMBL" id="PWE18332.1"/>
    </source>
</evidence>
<dbReference type="PANTHER" id="PTHR43543">
    <property type="entry name" value="MALONIC SEMIALDEHYDE REDUCTASE RUTE-RELATED"/>
    <property type="match status" value="1"/>
</dbReference>
<evidence type="ECO:0000313" key="8">
    <source>
        <dbReference type="Proteomes" id="UP000245168"/>
    </source>
</evidence>
<evidence type="ECO:0000259" key="6">
    <source>
        <dbReference type="Pfam" id="PF00881"/>
    </source>
</evidence>
<dbReference type="OrthoDB" id="9784375at2"/>
<sequence>MSDDAPLALEDRHGVVADHCLDQLFRGARTFSYWAERDVPDTTLYALYDLLKYGPTSANQCPARFLFLKGESKERLKPHLAKGNVDKTMSAPVTAIVAWDTQFHERLPELFPHNPGAKDWFADPDSRGEHGFRNGTLQGAYFILAARALGLDCGPMSGFDNDGVDAEFFASDPERKTWRSNFLCNLGYGVTEKLHPRLPRLSFDDAAKILK</sequence>
<dbReference type="CDD" id="cd02148">
    <property type="entry name" value="RutE-like"/>
    <property type="match status" value="1"/>
</dbReference>
<keyword evidence="5" id="KW-0520">NAD</keyword>
<keyword evidence="2 5" id="KW-0288">FMN</keyword>
<keyword evidence="8" id="KW-1185">Reference proteome</keyword>
<comment type="cofactor">
    <cofactor evidence="5">
        <name>FMN</name>
        <dbReference type="ChEBI" id="CHEBI:58210"/>
    </cofactor>
</comment>
<keyword evidence="1 5" id="KW-0285">Flavoprotein</keyword>
<evidence type="ECO:0000256" key="2">
    <source>
        <dbReference type="ARBA" id="ARBA00022643"/>
    </source>
</evidence>
<comment type="similarity">
    <text evidence="5">Belongs to the nitroreductase family. HadB/RutE subfamily.</text>
</comment>
<dbReference type="InterPro" id="IPR000415">
    <property type="entry name" value="Nitroreductase-like"/>
</dbReference>
<dbReference type="AlphaFoldDB" id="A0A2U2BWF1"/>
<proteinExistence type="inferred from homology"/>
<reference evidence="8" key="1">
    <citation type="submission" date="2018-05" db="EMBL/GenBank/DDBJ databases">
        <authorList>
            <person name="Liu B.-T."/>
        </authorList>
    </citation>
    <scope>NUCLEOTIDE SEQUENCE [LARGE SCALE GENOMIC DNA]</scope>
    <source>
        <strain evidence="8">WD6-1</strain>
    </source>
</reference>
<dbReference type="InterPro" id="IPR050461">
    <property type="entry name" value="Nitroreductase_HadB/RutE"/>
</dbReference>
<dbReference type="SUPFAM" id="SSF55469">
    <property type="entry name" value="FMN-dependent nitroreductase-like"/>
    <property type="match status" value="1"/>
</dbReference>
<dbReference type="HAMAP" id="MF_01204">
    <property type="entry name" value="Oxidoreductase_RutE_HadB"/>
    <property type="match status" value="1"/>
</dbReference>